<evidence type="ECO:0000259" key="1">
    <source>
        <dbReference type="PROSITE" id="PS50404"/>
    </source>
</evidence>
<organism evidence="3 4">
    <name type="scientific">Mycoemilia scoparia</name>
    <dbReference type="NCBI Taxonomy" id="417184"/>
    <lineage>
        <taxon>Eukaryota</taxon>
        <taxon>Fungi</taxon>
        <taxon>Fungi incertae sedis</taxon>
        <taxon>Zoopagomycota</taxon>
        <taxon>Kickxellomycotina</taxon>
        <taxon>Kickxellomycetes</taxon>
        <taxon>Kickxellales</taxon>
        <taxon>Kickxellaceae</taxon>
        <taxon>Mycoemilia</taxon>
    </lineage>
</organism>
<dbReference type="PROSITE" id="PS50405">
    <property type="entry name" value="GST_CTER"/>
    <property type="match status" value="1"/>
</dbReference>
<dbReference type="Pfam" id="PF13410">
    <property type="entry name" value="GST_C_2"/>
    <property type="match status" value="1"/>
</dbReference>
<evidence type="ECO:0000313" key="4">
    <source>
        <dbReference type="Proteomes" id="UP001150538"/>
    </source>
</evidence>
<dbReference type="PANTHER" id="PTHR43968:SF6">
    <property type="entry name" value="GLUTATHIONE S-TRANSFERASE OMEGA"/>
    <property type="match status" value="1"/>
</dbReference>
<reference evidence="3" key="1">
    <citation type="submission" date="2022-07" db="EMBL/GenBank/DDBJ databases">
        <title>Phylogenomic reconstructions and comparative analyses of Kickxellomycotina fungi.</title>
        <authorList>
            <person name="Reynolds N.K."/>
            <person name="Stajich J.E."/>
            <person name="Barry K."/>
            <person name="Grigoriev I.V."/>
            <person name="Crous P."/>
            <person name="Smith M.E."/>
        </authorList>
    </citation>
    <scope>NUCLEOTIDE SEQUENCE</scope>
    <source>
        <strain evidence="3">NBRC 100468</strain>
    </source>
</reference>
<dbReference type="InterPro" id="IPR040079">
    <property type="entry name" value="Glutathione_S-Trfase"/>
</dbReference>
<dbReference type="InterPro" id="IPR036282">
    <property type="entry name" value="Glutathione-S-Trfase_C_sf"/>
</dbReference>
<name>A0A9W8DQQ7_9FUNG</name>
<evidence type="ECO:0000259" key="2">
    <source>
        <dbReference type="PROSITE" id="PS50405"/>
    </source>
</evidence>
<dbReference type="Proteomes" id="UP001150538">
    <property type="component" value="Unassembled WGS sequence"/>
</dbReference>
<dbReference type="GO" id="GO:0005737">
    <property type="term" value="C:cytoplasm"/>
    <property type="evidence" value="ECO:0007669"/>
    <property type="project" value="TreeGrafter"/>
</dbReference>
<dbReference type="InterPro" id="IPR010987">
    <property type="entry name" value="Glutathione-S-Trfase_C-like"/>
</dbReference>
<evidence type="ECO:0000313" key="3">
    <source>
        <dbReference type="EMBL" id="KAJ1914662.1"/>
    </source>
</evidence>
<dbReference type="SFLD" id="SFLDG00358">
    <property type="entry name" value="Main_(cytGST)"/>
    <property type="match status" value="1"/>
</dbReference>
<dbReference type="PROSITE" id="PS51354">
    <property type="entry name" value="GLUTAREDOXIN_2"/>
    <property type="match status" value="1"/>
</dbReference>
<dbReference type="CDD" id="cd00299">
    <property type="entry name" value="GST_C_family"/>
    <property type="match status" value="1"/>
</dbReference>
<evidence type="ECO:0008006" key="5">
    <source>
        <dbReference type="Google" id="ProtNLM"/>
    </source>
</evidence>
<sequence length="242" mass="27435">MSSSSTSQPDFAPNKLTLYDNPICPYAQRAVVALKETNTDYHNVYIDFKNKPEWYTKVINPQGKVPALRLEDGTILIESLIIAEYVVDRFDRTHKLLPSDDPKTRAQIRLFTNHYDTAISPNVYGLLRAATSEEQQQKTQAILDGLAQLNQLLVQQSPEGPFFLGNQFSFAEIVVAPLVVRLIGIEYHRGFKIPQTKEYARLNQWIKAFKAHPSIKESTAEDSVFIEGFKKFLPGYNPSATQ</sequence>
<dbReference type="InterPro" id="IPR004045">
    <property type="entry name" value="Glutathione_S-Trfase_N"/>
</dbReference>
<dbReference type="FunFam" id="3.40.30.10:FF:000123">
    <property type="entry name" value="Glutathione transferase o1"/>
    <property type="match status" value="1"/>
</dbReference>
<dbReference type="SUPFAM" id="SSF47616">
    <property type="entry name" value="GST C-terminal domain-like"/>
    <property type="match status" value="1"/>
</dbReference>
<dbReference type="PANTHER" id="PTHR43968">
    <property type="match status" value="1"/>
</dbReference>
<proteinExistence type="predicted"/>
<dbReference type="AlphaFoldDB" id="A0A9W8DQQ7"/>
<dbReference type="SUPFAM" id="SSF52833">
    <property type="entry name" value="Thioredoxin-like"/>
    <property type="match status" value="1"/>
</dbReference>
<feature type="domain" description="GST C-terminal" evidence="2">
    <location>
        <begin position="101"/>
        <end position="232"/>
    </location>
</feature>
<dbReference type="SFLD" id="SFLDS00019">
    <property type="entry name" value="Glutathione_Transferase_(cytos"/>
    <property type="match status" value="1"/>
</dbReference>
<comment type="caution">
    <text evidence="3">The sequence shown here is derived from an EMBL/GenBank/DDBJ whole genome shotgun (WGS) entry which is preliminary data.</text>
</comment>
<dbReference type="Gene3D" id="3.40.30.10">
    <property type="entry name" value="Glutaredoxin"/>
    <property type="match status" value="1"/>
</dbReference>
<dbReference type="InterPro" id="IPR036249">
    <property type="entry name" value="Thioredoxin-like_sf"/>
</dbReference>
<dbReference type="Pfam" id="PF13417">
    <property type="entry name" value="GST_N_3"/>
    <property type="match status" value="1"/>
</dbReference>
<dbReference type="PROSITE" id="PS50404">
    <property type="entry name" value="GST_NTER"/>
    <property type="match status" value="1"/>
</dbReference>
<keyword evidence="4" id="KW-1185">Reference proteome</keyword>
<dbReference type="OrthoDB" id="202840at2759"/>
<feature type="domain" description="GST N-terminal" evidence="1">
    <location>
        <begin position="14"/>
        <end position="94"/>
    </location>
</feature>
<accession>A0A9W8DQQ7</accession>
<dbReference type="Gene3D" id="1.20.1050.10">
    <property type="match status" value="1"/>
</dbReference>
<protein>
    <recommendedName>
        <fullName evidence="5">Glutathione S-transferase</fullName>
    </recommendedName>
</protein>
<gene>
    <name evidence="3" type="ORF">H4219_004692</name>
</gene>
<dbReference type="EMBL" id="JANBPU010000186">
    <property type="protein sequence ID" value="KAJ1914662.1"/>
    <property type="molecule type" value="Genomic_DNA"/>
</dbReference>
<dbReference type="InterPro" id="IPR050983">
    <property type="entry name" value="GST_Omega/HSP26"/>
</dbReference>